<dbReference type="InterPro" id="IPR034627">
    <property type="entry name" value="Irc6"/>
</dbReference>
<dbReference type="GO" id="GO:0016192">
    <property type="term" value="P:vesicle-mediated transport"/>
    <property type="evidence" value="ECO:0007669"/>
    <property type="project" value="InterPro"/>
</dbReference>
<evidence type="ECO:0000313" key="1">
    <source>
        <dbReference type="EMBL" id="KAK3048769.1"/>
    </source>
</evidence>
<dbReference type="EMBL" id="JAWDJX010000045">
    <property type="protein sequence ID" value="KAK3048769.1"/>
    <property type="molecule type" value="Genomic_DNA"/>
</dbReference>
<evidence type="ECO:0000313" key="2">
    <source>
        <dbReference type="Proteomes" id="UP001271007"/>
    </source>
</evidence>
<dbReference type="Proteomes" id="UP001271007">
    <property type="component" value="Unassembled WGS sequence"/>
</dbReference>
<accession>A0AAJ0G5D9</accession>
<protein>
    <submittedName>
        <fullName evidence="1">Uncharacterized protein</fullName>
    </submittedName>
</protein>
<name>A0AAJ0G5D9_9PEZI</name>
<gene>
    <name evidence="1" type="ORF">LTR09_009881</name>
</gene>
<dbReference type="GO" id="GO:0030674">
    <property type="term" value="F:protein-macromolecule adaptor activity"/>
    <property type="evidence" value="ECO:0007669"/>
    <property type="project" value="TreeGrafter"/>
</dbReference>
<dbReference type="PANTHER" id="PTHR28043:SF1">
    <property type="entry name" value="INCREASED RECOMBINATION CENTERS PROTEIN 6"/>
    <property type="match status" value="1"/>
</dbReference>
<organism evidence="1 2">
    <name type="scientific">Extremus antarcticus</name>
    <dbReference type="NCBI Taxonomy" id="702011"/>
    <lineage>
        <taxon>Eukaryota</taxon>
        <taxon>Fungi</taxon>
        <taxon>Dikarya</taxon>
        <taxon>Ascomycota</taxon>
        <taxon>Pezizomycotina</taxon>
        <taxon>Dothideomycetes</taxon>
        <taxon>Dothideomycetidae</taxon>
        <taxon>Mycosphaerellales</taxon>
        <taxon>Extremaceae</taxon>
        <taxon>Extremus</taxon>
    </lineage>
</organism>
<dbReference type="PANTHER" id="PTHR28043">
    <property type="entry name" value="INCREASED RECOMBINATION CENTERS PROTEIN 6"/>
    <property type="match status" value="1"/>
</dbReference>
<dbReference type="Gene3D" id="3.40.50.11960">
    <property type="match status" value="1"/>
</dbReference>
<dbReference type="AlphaFoldDB" id="A0AAJ0G5D9"/>
<sequence>MGIKHSRRILAVGTPDSGVLNLIKDLTESSPAPHENGSTAGLTHEWHIKTAYYEAKVPIWIDEITEVEAWKTEFLKPEAKEVVEAVGAWVYCIKLPRNGEISPECEGVLKAIQELSEDHAGYGADTVMLAVAMPGNNGKIMEGKQDDWDDVCMQYGFEFVDYAAKGANEYGEKVGLDRLKEALEANEWADTASSDDGELDLRELGINDEDDENDLRSFAHDEAEMTAELFGVKSALANNDFEPDADDLVTLKDEVDEAKEVESLDRMMGKLLAVKEQSANLPEAQRKKMAAKAVRELLDEGKST</sequence>
<dbReference type="Pfam" id="PF10199">
    <property type="entry name" value="Adaptin_binding"/>
    <property type="match status" value="1"/>
</dbReference>
<keyword evidence="2" id="KW-1185">Reference proteome</keyword>
<reference evidence="1" key="1">
    <citation type="submission" date="2023-04" db="EMBL/GenBank/DDBJ databases">
        <title>Black Yeasts Isolated from many extreme environments.</title>
        <authorList>
            <person name="Coleine C."/>
            <person name="Stajich J.E."/>
            <person name="Selbmann L."/>
        </authorList>
    </citation>
    <scope>NUCLEOTIDE SEQUENCE</scope>
    <source>
        <strain evidence="1">CCFEE 5312</strain>
    </source>
</reference>
<comment type="caution">
    <text evidence="1">The sequence shown here is derived from an EMBL/GenBank/DDBJ whole genome shotgun (WGS) entry which is preliminary data.</text>
</comment>
<proteinExistence type="predicted"/>